<dbReference type="PANTHER" id="PTHR43095">
    <property type="entry name" value="SUGAR KINASE"/>
    <property type="match status" value="1"/>
</dbReference>
<reference evidence="13" key="1">
    <citation type="journal article" date="2019" name="Int. J. Syst. Evol. Microbiol.">
        <title>The Global Catalogue of Microorganisms (GCM) 10K type strain sequencing project: providing services to taxonomists for standard genome sequencing and annotation.</title>
        <authorList>
            <consortium name="The Broad Institute Genomics Platform"/>
            <consortium name="The Broad Institute Genome Sequencing Center for Infectious Disease"/>
            <person name="Wu L."/>
            <person name="Ma J."/>
        </authorList>
    </citation>
    <scope>NUCLEOTIDE SEQUENCE [LARGE SCALE GENOMIC DNA]</scope>
    <source>
        <strain evidence="13">CGMCC 1.12286</strain>
    </source>
</reference>
<evidence type="ECO:0000256" key="7">
    <source>
        <dbReference type="ARBA" id="ARBA00023277"/>
    </source>
</evidence>
<dbReference type="Pfam" id="PF00370">
    <property type="entry name" value="FGGY_N"/>
    <property type="match status" value="1"/>
</dbReference>
<feature type="domain" description="Carbohydrate kinase FGGY C-terminal" evidence="11">
    <location>
        <begin position="319"/>
        <end position="482"/>
    </location>
</feature>
<evidence type="ECO:0000256" key="1">
    <source>
        <dbReference type="ARBA" id="ARBA00009156"/>
    </source>
</evidence>
<evidence type="ECO:0000313" key="12">
    <source>
        <dbReference type="EMBL" id="MFD1674028.1"/>
    </source>
</evidence>
<dbReference type="InterPro" id="IPR050406">
    <property type="entry name" value="FGGY_Carb_Kinase"/>
</dbReference>
<evidence type="ECO:0000256" key="8">
    <source>
        <dbReference type="RuleBase" id="RU003733"/>
    </source>
</evidence>
<dbReference type="PANTHER" id="PTHR43095:SF5">
    <property type="entry name" value="XYLULOSE KINASE"/>
    <property type="match status" value="1"/>
</dbReference>
<evidence type="ECO:0000256" key="6">
    <source>
        <dbReference type="ARBA" id="ARBA00022840"/>
    </source>
</evidence>
<keyword evidence="4 9" id="KW-0547">Nucleotide-binding</keyword>
<keyword evidence="5 8" id="KW-0418">Kinase</keyword>
<dbReference type="GO" id="GO:0004856">
    <property type="term" value="F:D-xylulokinase activity"/>
    <property type="evidence" value="ECO:0007669"/>
    <property type="project" value="UniProtKB-EC"/>
</dbReference>
<evidence type="ECO:0000256" key="9">
    <source>
        <dbReference type="RuleBase" id="RU364073"/>
    </source>
</evidence>
<keyword evidence="6 9" id="KW-0067">ATP-binding</keyword>
<dbReference type="SUPFAM" id="SSF53067">
    <property type="entry name" value="Actin-like ATPase domain"/>
    <property type="match status" value="2"/>
</dbReference>
<dbReference type="Proteomes" id="UP001597079">
    <property type="component" value="Unassembled WGS sequence"/>
</dbReference>
<dbReference type="InterPro" id="IPR000577">
    <property type="entry name" value="Carb_kinase_FGGY"/>
</dbReference>
<evidence type="ECO:0000259" key="10">
    <source>
        <dbReference type="Pfam" id="PF00370"/>
    </source>
</evidence>
<evidence type="ECO:0000256" key="3">
    <source>
        <dbReference type="ARBA" id="ARBA00022679"/>
    </source>
</evidence>
<evidence type="ECO:0000256" key="2">
    <source>
        <dbReference type="ARBA" id="ARBA00022629"/>
    </source>
</evidence>
<dbReference type="InterPro" id="IPR006000">
    <property type="entry name" value="Xylulokinase"/>
</dbReference>
<gene>
    <name evidence="9 12" type="primary">xylB</name>
    <name evidence="12" type="ORF">ACFSB2_04800</name>
</gene>
<dbReference type="EC" id="2.7.1.17" evidence="9"/>
<dbReference type="CDD" id="cd07808">
    <property type="entry name" value="ASKHA_NBD_FGGY_EcXK-like"/>
    <property type="match status" value="1"/>
</dbReference>
<protein>
    <recommendedName>
        <fullName evidence="9">Xylulose kinase</fullName>
        <shortName evidence="9">Xylulokinase</shortName>
        <ecNumber evidence="9">2.7.1.17</ecNumber>
    </recommendedName>
</protein>
<evidence type="ECO:0000313" key="13">
    <source>
        <dbReference type="Proteomes" id="UP001597079"/>
    </source>
</evidence>
<sequence>MHTRADDDSLIHISWTLAEEFQVSKMRSKAGRQMAGSYLLGIDIGTSGCKMAIFRKDGQAVCQVTEPYDTFSPLAGYVEQDPNDWWRAVCTGIQRMLAEAGIRSSDVACIGVDGQSWSALPVDKRGNALRKAIIWLDTRASQECEQIEQTVGEERIFAIAGNRLAPGYTTGKILWLKAHEPDVYRQTFKFLQSNSFIVYKLTGQFTQDLSQGYGIHAFNVSTGRWDDALCAQMGIDRELLPDIYACSDVVGELTAEAARACGLKAGTPVVAGGLDSACATLGIGAISPGQVQEQGGQSGGMSIVMDEAQRDKNLILGYHVVADTWLLQGGTVGGGSLKWLRRELAKEFSSASDEAFFATVNREAASVPPGSDGVIFLPYMAGERSPLWDIHAKGVFLGLSYDKSRAHMIRAVMEGCAFALQHNLMTAQAAGVAVHELYSTGGAGNSHVWTQMKADITGKIIKVPTMASDKATALGAAMLAGIGVGIYADFQDAVQHTACSHRIHTPDANLRSAYGRQYELYLETYERLKDLFPRLGLDDHA</sequence>
<evidence type="ECO:0000259" key="11">
    <source>
        <dbReference type="Pfam" id="PF02782"/>
    </source>
</evidence>
<keyword evidence="3 8" id="KW-0808">Transferase</keyword>
<keyword evidence="2 9" id="KW-0859">Xylose metabolism</keyword>
<accession>A0ABW4JEA2</accession>
<dbReference type="Gene3D" id="3.30.420.40">
    <property type="match status" value="2"/>
</dbReference>
<name>A0ABW4JEA2_9BACL</name>
<dbReference type="NCBIfam" id="TIGR01312">
    <property type="entry name" value="XylB"/>
    <property type="match status" value="1"/>
</dbReference>
<comment type="similarity">
    <text evidence="1 8">Belongs to the FGGY kinase family.</text>
</comment>
<proteinExistence type="inferred from homology"/>
<dbReference type="InterPro" id="IPR018483">
    <property type="entry name" value="Carb_kinase_FGGY_CS"/>
</dbReference>
<dbReference type="InterPro" id="IPR043129">
    <property type="entry name" value="ATPase_NBD"/>
</dbReference>
<keyword evidence="7 9" id="KW-0119">Carbohydrate metabolism</keyword>
<comment type="catalytic activity">
    <reaction evidence="9">
        <text>D-xylulose + ATP = D-xylulose 5-phosphate + ADP + H(+)</text>
        <dbReference type="Rhea" id="RHEA:10964"/>
        <dbReference type="ChEBI" id="CHEBI:15378"/>
        <dbReference type="ChEBI" id="CHEBI:17140"/>
        <dbReference type="ChEBI" id="CHEBI:30616"/>
        <dbReference type="ChEBI" id="CHEBI:57737"/>
        <dbReference type="ChEBI" id="CHEBI:456216"/>
        <dbReference type="EC" id="2.7.1.17"/>
    </reaction>
</comment>
<dbReference type="Pfam" id="PF02782">
    <property type="entry name" value="FGGY_C"/>
    <property type="match status" value="1"/>
</dbReference>
<evidence type="ECO:0000256" key="5">
    <source>
        <dbReference type="ARBA" id="ARBA00022777"/>
    </source>
</evidence>
<dbReference type="PROSITE" id="PS00445">
    <property type="entry name" value="FGGY_KINASES_2"/>
    <property type="match status" value="1"/>
</dbReference>
<feature type="domain" description="Carbohydrate kinase FGGY N-terminal" evidence="10">
    <location>
        <begin position="38"/>
        <end position="282"/>
    </location>
</feature>
<dbReference type="PIRSF" id="PIRSF000538">
    <property type="entry name" value="GlpK"/>
    <property type="match status" value="1"/>
</dbReference>
<dbReference type="InterPro" id="IPR018484">
    <property type="entry name" value="FGGY_N"/>
</dbReference>
<keyword evidence="13" id="KW-1185">Reference proteome</keyword>
<organism evidence="12 13">
    <name type="scientific">Alicyclobacillus fodiniaquatilis</name>
    <dbReference type="NCBI Taxonomy" id="1661150"/>
    <lineage>
        <taxon>Bacteria</taxon>
        <taxon>Bacillati</taxon>
        <taxon>Bacillota</taxon>
        <taxon>Bacilli</taxon>
        <taxon>Bacillales</taxon>
        <taxon>Alicyclobacillaceae</taxon>
        <taxon>Alicyclobacillus</taxon>
    </lineage>
</organism>
<comment type="caution">
    <text evidence="12">The sequence shown here is derived from an EMBL/GenBank/DDBJ whole genome shotgun (WGS) entry which is preliminary data.</text>
</comment>
<dbReference type="InterPro" id="IPR018485">
    <property type="entry name" value="FGGY_C"/>
</dbReference>
<dbReference type="RefSeq" id="WP_377941705.1">
    <property type="nucleotide sequence ID" value="NZ_JBHUCX010000014.1"/>
</dbReference>
<evidence type="ECO:0000256" key="4">
    <source>
        <dbReference type="ARBA" id="ARBA00022741"/>
    </source>
</evidence>
<dbReference type="EMBL" id="JBHUCX010000014">
    <property type="protein sequence ID" value="MFD1674028.1"/>
    <property type="molecule type" value="Genomic_DNA"/>
</dbReference>